<accession>A0A1G4ISZ6</accession>
<dbReference type="GO" id="GO:0004067">
    <property type="term" value="F:asparaginase activity"/>
    <property type="evidence" value="ECO:0007669"/>
    <property type="project" value="UniProtKB-UniRule"/>
</dbReference>
<feature type="region of interest" description="Disordered" evidence="1">
    <location>
        <begin position="37"/>
        <end position="76"/>
    </location>
</feature>
<feature type="chain" id="PRO_5009235732" evidence="2">
    <location>
        <begin position="17"/>
        <end position="352"/>
    </location>
</feature>
<dbReference type="PROSITE" id="PS51732">
    <property type="entry name" value="ASN_GLN_ASE_3"/>
    <property type="match status" value="1"/>
</dbReference>
<evidence type="ECO:0000256" key="1">
    <source>
        <dbReference type="SAM" id="MobiDB-lite"/>
    </source>
</evidence>
<dbReference type="STRING" id="1230905.A0A1G4ISZ6"/>
<evidence type="ECO:0000313" key="3">
    <source>
        <dbReference type="EMBL" id="SCU80070.1"/>
    </source>
</evidence>
<keyword evidence="2" id="KW-0732">Signal</keyword>
<name>A0A1G4ISZ6_9SACH</name>
<dbReference type="SUPFAM" id="SSF53774">
    <property type="entry name" value="Glutaminase/Asparaginase"/>
    <property type="match status" value="1"/>
</dbReference>
<reference evidence="3 4" key="1">
    <citation type="submission" date="2016-03" db="EMBL/GenBank/DDBJ databases">
        <authorList>
            <person name="Devillers H."/>
        </authorList>
    </citation>
    <scope>NUCLEOTIDE SEQUENCE [LARGE SCALE GENOMIC DNA]</scope>
    <source>
        <strain evidence="3">CBS 11717</strain>
    </source>
</reference>
<evidence type="ECO:0000313" key="4">
    <source>
        <dbReference type="Proteomes" id="UP000191024"/>
    </source>
</evidence>
<proteinExistence type="predicted"/>
<feature type="compositionally biased region" description="Low complexity" evidence="1">
    <location>
        <begin position="39"/>
        <end position="74"/>
    </location>
</feature>
<sequence length="352" mass="36331">MRFLAVLYALIALAAASPIGFFDELFKRQRRAPSPGWVNAVSSNSSNSSNSSGGSNSTGYSNSSNASNASNSSSGQGGQTLKLQLIVTGGQLPASSSSWSDVEITTLFNSSRTLNSSQLYEVGKTVNTTLSNSSYSGVAVLANENSLESLGFFLSVVADTNKSVVVGKKAADIVKVANTTYAANRGSLVSSDGYIYSGAVYDPFSAGWGAIGAVYSDAVSWLYSPANATLVATDSSIRTNYSNFTNVDVSNSSLPIVPIVYDGDYDSSLLSSLSGSVQGVVIVSSGNSTTSTITSSSLPIVFASYDEPVWPTDVPMGAIAGGYLSPVKAQLLLTIALVNDVTSSSSLVSVFP</sequence>
<dbReference type="OrthoDB" id="4070114at2759"/>
<feature type="signal peptide" evidence="2">
    <location>
        <begin position="1"/>
        <end position="16"/>
    </location>
</feature>
<organism evidence="3 4">
    <name type="scientific">Lachancea mirantina</name>
    <dbReference type="NCBI Taxonomy" id="1230905"/>
    <lineage>
        <taxon>Eukaryota</taxon>
        <taxon>Fungi</taxon>
        <taxon>Dikarya</taxon>
        <taxon>Ascomycota</taxon>
        <taxon>Saccharomycotina</taxon>
        <taxon>Saccharomycetes</taxon>
        <taxon>Saccharomycetales</taxon>
        <taxon>Saccharomycetaceae</taxon>
        <taxon>Lachancea</taxon>
    </lineage>
</organism>
<dbReference type="Proteomes" id="UP000191024">
    <property type="component" value="Chromosome B"/>
</dbReference>
<dbReference type="InterPro" id="IPR006034">
    <property type="entry name" value="Asparaginase/glutaminase-like"/>
</dbReference>
<dbReference type="SMART" id="SM00870">
    <property type="entry name" value="Asparaginase"/>
    <property type="match status" value="1"/>
</dbReference>
<protein>
    <submittedName>
        <fullName evidence="3">LAMI_0B00694g1_1</fullName>
    </submittedName>
</protein>
<dbReference type="EMBL" id="LT598464">
    <property type="protein sequence ID" value="SCU80070.1"/>
    <property type="molecule type" value="Genomic_DNA"/>
</dbReference>
<evidence type="ECO:0000256" key="2">
    <source>
        <dbReference type="SAM" id="SignalP"/>
    </source>
</evidence>
<keyword evidence="4" id="KW-1185">Reference proteome</keyword>
<dbReference type="AlphaFoldDB" id="A0A1G4ISZ6"/>
<gene>
    <name evidence="3" type="ORF">LAMI_0B00694G</name>
</gene>
<dbReference type="InterPro" id="IPR036152">
    <property type="entry name" value="Asp/glu_Ase-like_sf"/>
</dbReference>